<dbReference type="EMBL" id="JAOQJQ010000002">
    <property type="protein sequence ID" value="MCU6762060.1"/>
    <property type="molecule type" value="Genomic_DNA"/>
</dbReference>
<keyword evidence="2" id="KW-1185">Reference proteome</keyword>
<name>A0ABT2TIQ2_9FIRM</name>
<dbReference type="Proteomes" id="UP001652442">
    <property type="component" value="Unassembled WGS sequence"/>
</dbReference>
<comment type="caution">
    <text evidence="1">The sequence shown here is derived from an EMBL/GenBank/DDBJ whole genome shotgun (WGS) entry which is preliminary data.</text>
</comment>
<sequence>MKTLLEIISTSTANDYTSTAIASTVTSAVYRANGTEETITAKEGCALVLVVDGVQKNLLAGASYEVEKNFSITPVKIYRIGGPSAAPWSGAKEEEKATYYFRQALLVNNGAIISDGSVTDAITGGTYTETSAEGITINAGGAHFNGILLDNGTKYEIKNSRFYAYGDGGDDLAGWGTSIMADNKSLLDLKSTYIETAGAIRCALYVDNTSIANVTDTVIYTKETPDTYEEYKNLVPAMMKRVPFALGMEGTVRSLNVMADGQGRFKDCIIVSTGWGAISTDSGTAYDVCKTYALDVEDTLSGIGTLEVAQEGKSYTAARKINGVTYGFTVGGSGYVTYADSGVHNRYKNVEFYSPDYIQVMGSGRTGSSYIDSYLQSGHTAFMTQQTGGGTFDFTNTTIDTVDALLQIKSGAANTGFSNIILDQSTVNFSGTSTRCKDGILVELVESDDAGNPGITTYTINDHAEEAEATSSTVSDCNADLRNGSYNGDIYNCIYNYKQVLNVSLEHASLKGRISSSTAVHVDLNGDIVPNGTVLNAFMGSEEYNHADYSAKNGGQTGDCLIIGRFCHTAAPILNNPINVTLKDSSWKITGDGYIHTLTTDSLADLWADTPVTVYVKALNIGEISYADGTYKEGNVTVVVDSAEVIAADNGIADAGQTYGNVTYTFYAANEGGEPDSKAITLKRQNYIDGNLYFTMIPSEGYEILSVLAEGGSIIENTAGGELSAYKSALCPAEGASSMKVCVTVKH</sequence>
<gene>
    <name evidence="1" type="ORF">OCV88_06850</name>
</gene>
<dbReference type="RefSeq" id="WP_158424792.1">
    <property type="nucleotide sequence ID" value="NZ_JAOQJQ010000002.1"/>
</dbReference>
<reference evidence="1 2" key="1">
    <citation type="journal article" date="2021" name="ISME Commun">
        <title>Automated analysis of genomic sequences facilitates high-throughput and comprehensive description of bacteria.</title>
        <authorList>
            <person name="Hitch T.C.A."/>
        </authorList>
    </citation>
    <scope>NUCLEOTIDE SEQUENCE [LARGE SCALE GENOMIC DNA]</scope>
    <source>
        <strain evidence="1 2">Sanger_109</strain>
    </source>
</reference>
<protein>
    <submittedName>
        <fullName evidence="1">Uncharacterized protein</fullName>
    </submittedName>
</protein>
<organism evidence="1 2">
    <name type="scientific">Brotonthovivens ammoniilytica</name>
    <dbReference type="NCBI Taxonomy" id="2981725"/>
    <lineage>
        <taxon>Bacteria</taxon>
        <taxon>Bacillati</taxon>
        <taxon>Bacillota</taxon>
        <taxon>Clostridia</taxon>
        <taxon>Lachnospirales</taxon>
        <taxon>Lachnospiraceae</taxon>
        <taxon>Brotonthovivens</taxon>
    </lineage>
</organism>
<accession>A0ABT2TIQ2</accession>
<proteinExistence type="predicted"/>
<evidence type="ECO:0000313" key="2">
    <source>
        <dbReference type="Proteomes" id="UP001652442"/>
    </source>
</evidence>
<evidence type="ECO:0000313" key="1">
    <source>
        <dbReference type="EMBL" id="MCU6762060.1"/>
    </source>
</evidence>